<feature type="transmembrane region" description="Helical" evidence="2">
    <location>
        <begin position="23"/>
        <end position="47"/>
    </location>
</feature>
<feature type="transmembrane region" description="Helical" evidence="2">
    <location>
        <begin position="84"/>
        <end position="104"/>
    </location>
</feature>
<accession>A0ABZ0ZNE1</accession>
<evidence type="ECO:0000313" key="3">
    <source>
        <dbReference type="EMBL" id="WQQ24998.1"/>
    </source>
</evidence>
<dbReference type="EMBL" id="CP141059">
    <property type="protein sequence ID" value="WQQ24998.1"/>
    <property type="molecule type" value="Genomic_DNA"/>
</dbReference>
<gene>
    <name evidence="3" type="ORF">SHK19_13590</name>
</gene>
<sequence>MTEQETVSPPAPATERSRLPWRAIAVVVAVVVLAAAGLGALGGWLWYQWWGPPNTGAIYDTATWGPRWIDLTDQGLGQQFDGPAQYAVIGLGFGTLLGILGAVLGRRQAIAALVGLVVGSALAAYLAFVVGTALSPPDPERYATEANVCREEPCKDYPAAIEVSGWTPFLCWPIGALGGFSLTIAVMTWIGSTRTKLDDLEPLTPHPARVREPDGRRVP</sequence>
<feature type="compositionally biased region" description="Basic and acidic residues" evidence="1">
    <location>
        <begin position="209"/>
        <end position="219"/>
    </location>
</feature>
<organism evidence="3 4">
    <name type="scientific">Nocardioides bizhenqiangii</name>
    <dbReference type="NCBI Taxonomy" id="3095076"/>
    <lineage>
        <taxon>Bacteria</taxon>
        <taxon>Bacillati</taxon>
        <taxon>Actinomycetota</taxon>
        <taxon>Actinomycetes</taxon>
        <taxon>Propionibacteriales</taxon>
        <taxon>Nocardioidaceae</taxon>
        <taxon>Nocardioides</taxon>
    </lineage>
</organism>
<feature type="region of interest" description="Disordered" evidence="1">
    <location>
        <begin position="200"/>
        <end position="219"/>
    </location>
</feature>
<reference evidence="4" key="1">
    <citation type="submission" date="2023-12" db="EMBL/GenBank/DDBJ databases">
        <title>Novel species in genus Nocardioides.</title>
        <authorList>
            <person name="Zhou H."/>
        </authorList>
    </citation>
    <scope>NUCLEOTIDE SEQUENCE [LARGE SCALE GENOMIC DNA]</scope>
    <source>
        <strain evidence="4">HM61</strain>
    </source>
</reference>
<dbReference type="RefSeq" id="WP_322936544.1">
    <property type="nucleotide sequence ID" value="NZ_CP141059.1"/>
</dbReference>
<keyword evidence="2" id="KW-0812">Transmembrane</keyword>
<evidence type="ECO:0000256" key="1">
    <source>
        <dbReference type="SAM" id="MobiDB-lite"/>
    </source>
</evidence>
<feature type="transmembrane region" description="Helical" evidence="2">
    <location>
        <begin position="111"/>
        <end position="134"/>
    </location>
</feature>
<evidence type="ECO:0008006" key="5">
    <source>
        <dbReference type="Google" id="ProtNLM"/>
    </source>
</evidence>
<protein>
    <recommendedName>
        <fullName evidence="5">DUF2567 domain-containing protein</fullName>
    </recommendedName>
</protein>
<keyword evidence="2" id="KW-0472">Membrane</keyword>
<keyword evidence="2" id="KW-1133">Transmembrane helix</keyword>
<dbReference type="Proteomes" id="UP001327225">
    <property type="component" value="Chromosome"/>
</dbReference>
<evidence type="ECO:0000256" key="2">
    <source>
        <dbReference type="SAM" id="Phobius"/>
    </source>
</evidence>
<feature type="transmembrane region" description="Helical" evidence="2">
    <location>
        <begin position="166"/>
        <end position="190"/>
    </location>
</feature>
<name>A0ABZ0ZNE1_9ACTN</name>
<evidence type="ECO:0000313" key="4">
    <source>
        <dbReference type="Proteomes" id="UP001327225"/>
    </source>
</evidence>
<proteinExistence type="predicted"/>
<keyword evidence="4" id="KW-1185">Reference proteome</keyword>